<evidence type="ECO:0000313" key="1">
    <source>
        <dbReference type="EMBL" id="KAI4461683.1"/>
    </source>
</evidence>
<dbReference type="EMBL" id="CM043019">
    <property type="protein sequence ID" value="KAI4461683.1"/>
    <property type="molecule type" value="Genomic_DNA"/>
</dbReference>
<organism evidence="1 2">
    <name type="scientific">Holotrichia oblita</name>
    <name type="common">Chafer beetle</name>
    <dbReference type="NCBI Taxonomy" id="644536"/>
    <lineage>
        <taxon>Eukaryota</taxon>
        <taxon>Metazoa</taxon>
        <taxon>Ecdysozoa</taxon>
        <taxon>Arthropoda</taxon>
        <taxon>Hexapoda</taxon>
        <taxon>Insecta</taxon>
        <taxon>Pterygota</taxon>
        <taxon>Neoptera</taxon>
        <taxon>Endopterygota</taxon>
        <taxon>Coleoptera</taxon>
        <taxon>Polyphaga</taxon>
        <taxon>Scarabaeiformia</taxon>
        <taxon>Scarabaeidae</taxon>
        <taxon>Melolonthinae</taxon>
        <taxon>Holotrichia</taxon>
    </lineage>
</organism>
<comment type="caution">
    <text evidence="1">The sequence shown here is derived from an EMBL/GenBank/DDBJ whole genome shotgun (WGS) entry which is preliminary data.</text>
</comment>
<name>A0ACB9T4F5_HOLOL</name>
<proteinExistence type="predicted"/>
<reference evidence="1" key="1">
    <citation type="submission" date="2022-04" db="EMBL/GenBank/DDBJ databases">
        <title>Chromosome-scale genome assembly of Holotrichia oblita Faldermann.</title>
        <authorList>
            <person name="Rongchong L."/>
        </authorList>
    </citation>
    <scope>NUCLEOTIDE SEQUENCE</scope>
    <source>
        <strain evidence="1">81SQS9</strain>
    </source>
</reference>
<evidence type="ECO:0000313" key="2">
    <source>
        <dbReference type="Proteomes" id="UP001056778"/>
    </source>
</evidence>
<protein>
    <submittedName>
        <fullName evidence="1">Acyl-coa synthetase</fullName>
    </submittedName>
</protein>
<sequence length="438" mass="49447">MDNNELTDMLQVFFECNKNRLEAVRRYSVRFPDREISDSKIFQRIETNLRNDGSFKKPKTQKRKFSKDKELDVLLAVQENSQTLTREIAHNIGVSKTMGTTGKPKATISSHFNMVNNSYSVARRIELDTKHHIACLPNPLFHAFGIVINTMAALHFGTTFVIPGIGYNPNESLDAIIEEKCSVLYGTPTMYIDLIEVQSQRKENINPEILVTGGALCSVHLFKNMLEVLKVKKVKSVFGQTEATAVVFHSLPDDDLYHSTATVGYIGNHIEIKVIDAEGNVVPFGKPGELCIRGYVNMLGYWGDEEKTKETIGADGWLKTGDLFILEKTGYGKIVGRLKEMIIRGGENIFPKEIEDFLNTHPDIMEAYVIGVPHARLGEEICAFVRLKEGKSLNHEQMEEFCKGNIAHFKIPRYLKVLTDLPKTASGKVQKFKLKELY</sequence>
<keyword evidence="2" id="KW-1185">Reference proteome</keyword>
<gene>
    <name evidence="1" type="ORF">MML48_5g00006462</name>
</gene>
<accession>A0ACB9T4F5</accession>
<dbReference type="Proteomes" id="UP001056778">
    <property type="component" value="Chromosome 5"/>
</dbReference>